<protein>
    <recommendedName>
        <fullName evidence="2">DUF2281 domain-containing protein</fullName>
    </recommendedName>
</protein>
<dbReference type="RefSeq" id="WP_316786280.1">
    <property type="nucleotide sequence ID" value="NZ_CP053540.1"/>
</dbReference>
<organism evidence="1">
    <name type="scientific">Thermoleptolyngbya oregonensis NK1-22</name>
    <dbReference type="NCBI Taxonomy" id="2547457"/>
    <lineage>
        <taxon>Bacteria</taxon>
        <taxon>Bacillati</taxon>
        <taxon>Cyanobacteriota</taxon>
        <taxon>Cyanophyceae</taxon>
        <taxon>Oculatellales</taxon>
        <taxon>Oculatellaceae</taxon>
        <taxon>Thermoleptolyngbya</taxon>
    </lineage>
</organism>
<dbReference type="EMBL" id="CP053540">
    <property type="protein sequence ID" value="WOB43720.1"/>
    <property type="molecule type" value="Genomic_DNA"/>
</dbReference>
<name>A0AA97BA28_9CYAN</name>
<reference evidence="1" key="1">
    <citation type="submission" date="2020-05" db="EMBL/GenBank/DDBJ databases">
        <authorList>
            <person name="Zhu T."/>
            <person name="Keshari N."/>
            <person name="Lu X."/>
        </authorList>
    </citation>
    <scope>NUCLEOTIDE SEQUENCE</scope>
    <source>
        <strain evidence="1">NK1-22</strain>
    </source>
</reference>
<dbReference type="AlphaFoldDB" id="A0AA97BA28"/>
<sequence length="73" mass="8493">MTLQDLLQAAQKLTWQEQIQLATRLLQWVEDKMQTQPNTQTLKERQPDLHPGVFVMADDFDAPLPDSFWLGEP</sequence>
<proteinExistence type="predicted"/>
<accession>A0AA97BA28</accession>
<gene>
    <name evidence="1" type="ORF">HNI00_11555</name>
</gene>
<evidence type="ECO:0000313" key="1">
    <source>
        <dbReference type="EMBL" id="WOB43720.1"/>
    </source>
</evidence>
<evidence type="ECO:0008006" key="2">
    <source>
        <dbReference type="Google" id="ProtNLM"/>
    </source>
</evidence>
<dbReference type="KEGG" id="tog:HNI00_11555"/>